<dbReference type="Proteomes" id="UP000247284">
    <property type="component" value="Segment"/>
</dbReference>
<dbReference type="KEGG" id="vg:54992473"/>
<dbReference type="EMBL" id="MH183162">
    <property type="protein sequence ID" value="AWN07677.1"/>
    <property type="molecule type" value="Genomic_DNA"/>
</dbReference>
<dbReference type="RefSeq" id="YP_009801944.1">
    <property type="nucleotide sequence ID" value="NC_047977.1"/>
</dbReference>
<gene>
    <name evidence="1" type="primary">6</name>
    <name evidence="1" type="ORF">PBI_HENDRIX_6</name>
</gene>
<evidence type="ECO:0000313" key="2">
    <source>
        <dbReference type="Proteomes" id="UP000247284"/>
    </source>
</evidence>
<accession>A0A2U8UUC1</accession>
<proteinExistence type="predicted"/>
<keyword evidence="2" id="KW-1185">Reference proteome</keyword>
<organism evidence="1 2">
    <name type="scientific">Microbacterium phage Hendrix</name>
    <dbReference type="NCBI Taxonomy" id="2182341"/>
    <lineage>
        <taxon>Viruses</taxon>
        <taxon>Duplodnaviria</taxon>
        <taxon>Heunggongvirae</taxon>
        <taxon>Uroviricota</taxon>
        <taxon>Caudoviricetes</taxon>
        <taxon>Rogerhendrixvirus</taxon>
        <taxon>Rogerhendrixvirus hendrix</taxon>
    </lineage>
</organism>
<name>A0A2U8UUC1_9CAUD</name>
<protein>
    <submittedName>
        <fullName evidence="1">Uncharacterized protein</fullName>
    </submittedName>
</protein>
<sequence>MTTQTDVQITPLTADTLDQAFKGSYYTIAGAGGPLDVWVNGYEELMAERKIGKPSQWFSTTGAEVNAYFLRTGRYPHPDDLFKDDITLLLFPLDGVGAGARLPLFKIEMQDRWFDDIIGGMKQRAR</sequence>
<reference evidence="2" key="1">
    <citation type="submission" date="2018-04" db="EMBL/GenBank/DDBJ databases">
        <authorList>
            <person name="Go L.Y."/>
            <person name="Mitchell J.A."/>
        </authorList>
    </citation>
    <scope>NUCLEOTIDE SEQUENCE [LARGE SCALE GENOMIC DNA]</scope>
</reference>
<dbReference type="GeneID" id="54992473"/>
<evidence type="ECO:0000313" key="1">
    <source>
        <dbReference type="EMBL" id="AWN07677.1"/>
    </source>
</evidence>